<gene>
    <name evidence="2" type="ORF">GCM10009039_28630</name>
</gene>
<reference evidence="2" key="1">
    <citation type="journal article" date="2014" name="Int. J. Syst. Evol. Microbiol.">
        <title>Complete genome sequence of Corynebacterium casei LMG S-19264T (=DSM 44701T), isolated from a smear-ripened cheese.</title>
        <authorList>
            <consortium name="US DOE Joint Genome Institute (JGI-PGF)"/>
            <person name="Walter F."/>
            <person name="Albersmeier A."/>
            <person name="Kalinowski J."/>
            <person name="Ruckert C."/>
        </authorList>
    </citation>
    <scope>NUCLEOTIDE SEQUENCE</scope>
    <source>
        <strain evidence="2">JCM 19596</strain>
    </source>
</reference>
<evidence type="ECO:0000313" key="2">
    <source>
        <dbReference type="EMBL" id="GGL68921.1"/>
    </source>
</evidence>
<protein>
    <submittedName>
        <fullName evidence="2">Uncharacterized protein</fullName>
    </submittedName>
</protein>
<keyword evidence="3" id="KW-1185">Reference proteome</keyword>
<dbReference type="Pfam" id="PF26067">
    <property type="entry name" value="DUF8024"/>
    <property type="match status" value="1"/>
</dbReference>
<dbReference type="RefSeq" id="WP_188980121.1">
    <property type="nucleotide sequence ID" value="NZ_BMPG01000004.1"/>
</dbReference>
<evidence type="ECO:0000256" key="1">
    <source>
        <dbReference type="SAM" id="Phobius"/>
    </source>
</evidence>
<dbReference type="InterPro" id="IPR058337">
    <property type="entry name" value="DUF8024"/>
</dbReference>
<comment type="caution">
    <text evidence="2">The sequence shown here is derived from an EMBL/GenBank/DDBJ whole genome shotgun (WGS) entry which is preliminary data.</text>
</comment>
<keyword evidence="1" id="KW-0812">Transmembrane</keyword>
<accession>A0A830FPZ7</accession>
<reference evidence="2" key="2">
    <citation type="submission" date="2020-09" db="EMBL/GenBank/DDBJ databases">
        <authorList>
            <person name="Sun Q."/>
            <person name="Ohkuma M."/>
        </authorList>
    </citation>
    <scope>NUCLEOTIDE SEQUENCE</scope>
    <source>
        <strain evidence="2">JCM 19596</strain>
    </source>
</reference>
<sequence length="52" mass="5144">MLPLQLDPTTLFADPIAAVLLLSGAVITGFTVLAGAYLTLGAVGDLVTSNGA</sequence>
<keyword evidence="1" id="KW-1133">Transmembrane helix</keyword>
<proteinExistence type="predicted"/>
<feature type="transmembrane region" description="Helical" evidence="1">
    <location>
        <begin position="16"/>
        <end position="40"/>
    </location>
</feature>
<evidence type="ECO:0000313" key="3">
    <source>
        <dbReference type="Proteomes" id="UP000607197"/>
    </source>
</evidence>
<dbReference type="AlphaFoldDB" id="A0A830FPZ7"/>
<organism evidence="2 3">
    <name type="scientific">Halocalculus aciditolerans</name>
    <dbReference type="NCBI Taxonomy" id="1383812"/>
    <lineage>
        <taxon>Archaea</taxon>
        <taxon>Methanobacteriati</taxon>
        <taxon>Methanobacteriota</taxon>
        <taxon>Stenosarchaea group</taxon>
        <taxon>Halobacteria</taxon>
        <taxon>Halobacteriales</taxon>
        <taxon>Halobacteriaceae</taxon>
        <taxon>Halocalculus</taxon>
    </lineage>
</organism>
<dbReference type="Proteomes" id="UP000607197">
    <property type="component" value="Unassembled WGS sequence"/>
</dbReference>
<name>A0A830FPZ7_9EURY</name>
<dbReference type="EMBL" id="BMPG01000004">
    <property type="protein sequence ID" value="GGL68921.1"/>
    <property type="molecule type" value="Genomic_DNA"/>
</dbReference>
<keyword evidence="1" id="KW-0472">Membrane</keyword>